<dbReference type="Pfam" id="PF16761">
    <property type="entry name" value="Clr2_transil"/>
    <property type="match status" value="1"/>
</dbReference>
<protein>
    <submittedName>
        <fullName evidence="4">Uncharacterized protein</fullName>
    </submittedName>
</protein>
<feature type="domain" description="Cryptic loci regulator 2 C-terminal" evidence="2">
    <location>
        <begin position="424"/>
        <end position="541"/>
    </location>
</feature>
<dbReference type="InterPro" id="IPR031915">
    <property type="entry name" value="Clr2_N"/>
</dbReference>
<evidence type="ECO:0000313" key="4">
    <source>
        <dbReference type="EMBL" id="KAK8236018.1"/>
    </source>
</evidence>
<feature type="region of interest" description="Disordered" evidence="1">
    <location>
        <begin position="102"/>
        <end position="127"/>
    </location>
</feature>
<organism evidence="4 5">
    <name type="scientific">Phyllosticta capitalensis</name>
    <dbReference type="NCBI Taxonomy" id="121624"/>
    <lineage>
        <taxon>Eukaryota</taxon>
        <taxon>Fungi</taxon>
        <taxon>Dikarya</taxon>
        <taxon>Ascomycota</taxon>
        <taxon>Pezizomycotina</taxon>
        <taxon>Dothideomycetes</taxon>
        <taxon>Dothideomycetes incertae sedis</taxon>
        <taxon>Botryosphaeriales</taxon>
        <taxon>Phyllostictaceae</taxon>
        <taxon>Phyllosticta</taxon>
    </lineage>
</organism>
<gene>
    <name evidence="4" type="ORF">HDK90DRAFT_413966</name>
</gene>
<dbReference type="EMBL" id="JBBWRZ010000005">
    <property type="protein sequence ID" value="KAK8236018.1"/>
    <property type="molecule type" value="Genomic_DNA"/>
</dbReference>
<sequence length="690" mass="76624">MTRYYPIYVRRSDGKAETGSAKKREKNEPTPEQLNTKPDANGVSDYYRPIGEDEPKHLDWRRKLGGMLMRVLAKPDSEHQHKAAVLVHLPENFRLFEHIKSRAHDGDPSAKRASKNHAGGGHDRQDAYLYGHPMGRKKRYRSPADFFPHLLWLATDKDGNSDNCSCKICCPEEFQEEREAAVRSTVKRENATPTPAPQSQAGTPAQSPANPRPGHKHPVVVIPVSRPSSSSAPRNVPGQGQQPPQPQSTAPPPVQNPPQSLLQQRLTRLPVLPFPDFEMDMRWNSLLFRPGEVVWHSRGDAWGLGVVIRRYLIASPGHAPQRNYIIQPLSNPLEELPPVHHSEERLLRPWLAWSPPPLTNEILQNRPDTSFHAVDWAAVLAGQFGQGNAEVDGSILAAKAIDVSVTLLHLLSTTRANSQIEERHWGAMFLGAEKIWVGEPVRVKLDVPVQHPILVITEIIEHIDLRRRSNIVVRGDLYSMVTGNVQPNSQMPSFDHLPHRMAQDLVARNQCSLPFNRLSTVNPVKPQLIMPLDAIRGRWYESNVLLPMIQPEAEFVDARRRGTIDDTDPWLNGRGDSSGQQRVVSMRAPERRDALGSAVPPKTRIHDGLEPMSPDEVAAVTAAPQQMQAQQAQQQQQQQQQQIPGATPAGFDAAGFGGMDVDVGEFMNLESDFPTSLPGGAGPNGGMGWG</sequence>
<dbReference type="InterPro" id="IPR018839">
    <property type="entry name" value="Tscrpt-silencing_Clr2_C"/>
</dbReference>
<evidence type="ECO:0000256" key="1">
    <source>
        <dbReference type="SAM" id="MobiDB-lite"/>
    </source>
</evidence>
<evidence type="ECO:0000259" key="3">
    <source>
        <dbReference type="Pfam" id="PF16761"/>
    </source>
</evidence>
<dbReference type="InterPro" id="IPR038986">
    <property type="entry name" value="Clr2"/>
</dbReference>
<dbReference type="PANTHER" id="PTHR38046:SF1">
    <property type="entry name" value="CRYPTIC LOCI REGULATOR 2"/>
    <property type="match status" value="1"/>
</dbReference>
<feature type="compositionally biased region" description="Low complexity" evidence="1">
    <location>
        <begin position="622"/>
        <end position="654"/>
    </location>
</feature>
<feature type="domain" description="Cryptic loci regulator 2 N-terminal" evidence="3">
    <location>
        <begin position="85"/>
        <end position="169"/>
    </location>
</feature>
<feature type="compositionally biased region" description="Polar residues" evidence="1">
    <location>
        <begin position="191"/>
        <end position="209"/>
    </location>
</feature>
<feature type="region of interest" description="Disordered" evidence="1">
    <location>
        <begin position="566"/>
        <end position="656"/>
    </location>
</feature>
<feature type="compositionally biased region" description="Pro residues" evidence="1">
    <location>
        <begin position="243"/>
        <end position="256"/>
    </location>
</feature>
<dbReference type="Proteomes" id="UP001492380">
    <property type="component" value="Unassembled WGS sequence"/>
</dbReference>
<evidence type="ECO:0000313" key="5">
    <source>
        <dbReference type="Proteomes" id="UP001492380"/>
    </source>
</evidence>
<name>A0ABR1YRD9_9PEZI</name>
<feature type="region of interest" description="Disordered" evidence="1">
    <location>
        <begin position="1"/>
        <end position="51"/>
    </location>
</feature>
<dbReference type="Pfam" id="PF10383">
    <property type="entry name" value="Clr2"/>
    <property type="match status" value="1"/>
</dbReference>
<feature type="region of interest" description="Disordered" evidence="1">
    <location>
        <begin position="180"/>
        <end position="259"/>
    </location>
</feature>
<reference evidence="4 5" key="1">
    <citation type="submission" date="2024-04" db="EMBL/GenBank/DDBJ databases">
        <title>Phyllosticta paracitricarpa is synonymous to the EU quarantine fungus P. citricarpa based on phylogenomic analyses.</title>
        <authorList>
            <consortium name="Lawrence Berkeley National Laboratory"/>
            <person name="Van Ingen-Buijs V.A."/>
            <person name="Van Westerhoven A.C."/>
            <person name="Haridas S."/>
            <person name="Skiadas P."/>
            <person name="Martin F."/>
            <person name="Groenewald J.Z."/>
            <person name="Crous P.W."/>
            <person name="Seidl M.F."/>
        </authorList>
    </citation>
    <scope>NUCLEOTIDE SEQUENCE [LARGE SCALE GENOMIC DNA]</scope>
    <source>
        <strain evidence="4 5">CBS 123374</strain>
    </source>
</reference>
<proteinExistence type="predicted"/>
<comment type="caution">
    <text evidence="4">The sequence shown here is derived from an EMBL/GenBank/DDBJ whole genome shotgun (WGS) entry which is preliminary data.</text>
</comment>
<feature type="compositionally biased region" description="Basic and acidic residues" evidence="1">
    <location>
        <begin position="10"/>
        <end position="29"/>
    </location>
</feature>
<feature type="compositionally biased region" description="Basic and acidic residues" evidence="1">
    <location>
        <begin position="180"/>
        <end position="190"/>
    </location>
</feature>
<feature type="compositionally biased region" description="Low complexity" evidence="1">
    <location>
        <begin position="219"/>
        <end position="242"/>
    </location>
</feature>
<dbReference type="PANTHER" id="PTHR38046">
    <property type="entry name" value="CRYPTIC LOCI REGULATOR 2"/>
    <property type="match status" value="1"/>
</dbReference>
<keyword evidence="5" id="KW-1185">Reference proteome</keyword>
<evidence type="ECO:0000259" key="2">
    <source>
        <dbReference type="Pfam" id="PF10383"/>
    </source>
</evidence>
<accession>A0ABR1YRD9</accession>